<organism evidence="2 3">
    <name type="scientific">Enterovibrio norvegicus DSM 15893</name>
    <dbReference type="NCBI Taxonomy" id="1121869"/>
    <lineage>
        <taxon>Bacteria</taxon>
        <taxon>Pseudomonadati</taxon>
        <taxon>Pseudomonadota</taxon>
        <taxon>Gammaproteobacteria</taxon>
        <taxon>Vibrionales</taxon>
        <taxon>Vibrionaceae</taxon>
        <taxon>Enterovibrio</taxon>
    </lineage>
</organism>
<dbReference type="PROSITE" id="PS51257">
    <property type="entry name" value="PROKAR_LIPOPROTEIN"/>
    <property type="match status" value="1"/>
</dbReference>
<evidence type="ECO:0000313" key="3">
    <source>
        <dbReference type="Proteomes" id="UP000182692"/>
    </source>
</evidence>
<proteinExistence type="predicted"/>
<evidence type="ECO:0000313" key="2">
    <source>
        <dbReference type="EMBL" id="SFO86804.1"/>
    </source>
</evidence>
<feature type="chain" id="PRO_5010180402" evidence="1">
    <location>
        <begin position="20"/>
        <end position="176"/>
    </location>
</feature>
<dbReference type="GeneID" id="35872674"/>
<dbReference type="Proteomes" id="UP000182692">
    <property type="component" value="Unassembled WGS sequence"/>
</dbReference>
<dbReference type="OrthoDB" id="6402397at2"/>
<dbReference type="EMBL" id="FOWR01000004">
    <property type="protein sequence ID" value="SFO86804.1"/>
    <property type="molecule type" value="Genomic_DNA"/>
</dbReference>
<gene>
    <name evidence="2" type="ORF">SAMN03084138_00690</name>
</gene>
<dbReference type="RefSeq" id="WP_074925306.1">
    <property type="nucleotide sequence ID" value="NZ_FOWR01000004.1"/>
</dbReference>
<dbReference type="STRING" id="1121869.SAMN03084138_00690"/>
<evidence type="ECO:0000256" key="1">
    <source>
        <dbReference type="SAM" id="SignalP"/>
    </source>
</evidence>
<dbReference type="AlphaFoldDB" id="A0A1I5KNZ5"/>
<name>A0A1I5KNZ5_9GAMM</name>
<accession>A0A1I5KNZ5</accession>
<protein>
    <submittedName>
        <fullName evidence="2">Uncharacterized protein</fullName>
    </submittedName>
</protein>
<keyword evidence="1" id="KW-0732">Signal</keyword>
<feature type="signal peptide" evidence="1">
    <location>
        <begin position="1"/>
        <end position="19"/>
    </location>
</feature>
<sequence>MSILTLRSRFLLIVSLALTGCMSGPAVKGSNVLVTPVNYVYKVDIKNNKLTPAKHELYAYLESNKYALQVHGATIYWQGKEGKSLAVLARNWLLKQGTPSPKARVLLEADGKGSSVKISTTVHQVQTPDCGYTIIGQYHHEKDGCSQDALRWQSMVYPERKLSGTQRLSFSALSAQ</sequence>
<reference evidence="2 3" key="1">
    <citation type="submission" date="2016-10" db="EMBL/GenBank/DDBJ databases">
        <authorList>
            <person name="de Groot N.N."/>
        </authorList>
    </citation>
    <scope>NUCLEOTIDE SEQUENCE [LARGE SCALE GENOMIC DNA]</scope>
    <source>
        <strain evidence="2 3">DSM 15893</strain>
    </source>
</reference>